<dbReference type="Pfam" id="PF00498">
    <property type="entry name" value="FHA"/>
    <property type="match status" value="1"/>
</dbReference>
<dbReference type="AlphaFoldDB" id="A0A1I7U9W1"/>
<evidence type="ECO:0000313" key="3">
    <source>
        <dbReference type="Proteomes" id="UP000095282"/>
    </source>
</evidence>
<name>A0A1I7U9W1_9PELO</name>
<feature type="region of interest" description="Disordered" evidence="1">
    <location>
        <begin position="113"/>
        <end position="148"/>
    </location>
</feature>
<dbReference type="Gene3D" id="2.60.200.20">
    <property type="match status" value="1"/>
</dbReference>
<feature type="domain" description="FHA" evidence="2">
    <location>
        <begin position="25"/>
        <end position="76"/>
    </location>
</feature>
<organism evidence="3 4">
    <name type="scientific">Caenorhabditis tropicalis</name>
    <dbReference type="NCBI Taxonomy" id="1561998"/>
    <lineage>
        <taxon>Eukaryota</taxon>
        <taxon>Metazoa</taxon>
        <taxon>Ecdysozoa</taxon>
        <taxon>Nematoda</taxon>
        <taxon>Chromadorea</taxon>
        <taxon>Rhabditida</taxon>
        <taxon>Rhabditina</taxon>
        <taxon>Rhabditomorpha</taxon>
        <taxon>Rhabditoidea</taxon>
        <taxon>Rhabditidae</taxon>
        <taxon>Peloderinae</taxon>
        <taxon>Caenorhabditis</taxon>
    </lineage>
</organism>
<dbReference type="SUPFAM" id="SSF49879">
    <property type="entry name" value="SMAD/FHA domain"/>
    <property type="match status" value="1"/>
</dbReference>
<evidence type="ECO:0000313" key="4">
    <source>
        <dbReference type="WBParaSite" id="Csp11.Scaffold629.g16339.t1"/>
    </source>
</evidence>
<dbReference type="eggNOG" id="ENOG502TGE0">
    <property type="taxonomic scope" value="Eukaryota"/>
</dbReference>
<accession>A0A1I7U9W1</accession>
<dbReference type="InterPro" id="IPR000253">
    <property type="entry name" value="FHA_dom"/>
</dbReference>
<feature type="compositionally biased region" description="Basic and acidic residues" evidence="1">
    <location>
        <begin position="127"/>
        <end position="148"/>
    </location>
</feature>
<dbReference type="WBParaSite" id="Csp11.Scaffold629.g16339.t1">
    <property type="protein sequence ID" value="Csp11.Scaffold629.g16339.t1"/>
    <property type="gene ID" value="Csp11.Scaffold629.g16339"/>
</dbReference>
<keyword evidence="3" id="KW-1185">Reference proteome</keyword>
<dbReference type="CDD" id="cd00060">
    <property type="entry name" value="FHA"/>
    <property type="match status" value="1"/>
</dbReference>
<protein>
    <submittedName>
        <fullName evidence="4">FHA domain-containing protein</fullName>
    </submittedName>
</protein>
<sequence>MSVNAVTVKDENGAEVYAIKSVGSISFGRDKKVCHVTFNPTAARISRVHASIDWTDEGLFFVDKSKEGTLINGAKLKQAKHQLVEGVYDLNIGGVLMSVEVDGNELEETVLDSPESTINDAQEEDNEARTESPVVKEPKVMTKNKKDVPDVEVSDDEINNITTMTSFRPLAYKKDLKRKSTTSLFDESQPRGKRGPLVQKKLNFDEEMEKRGRKGPRVRKADDSVIIGGETPAKRSKSILENSSSLYSELKKSKSVSMEHDDEIESIVNQVAAIPSVSQESDQQDLSRNGDHTELHFDRGPAPPNETIKYANLIFQPPVFQKNNVTVFDHSVPNFKRFIPKSMRNDGRTSVVSMRSNMSYNTTIQMIDSRIYKEHSEH</sequence>
<dbReference type="PROSITE" id="PS50006">
    <property type="entry name" value="FHA_DOMAIN"/>
    <property type="match status" value="1"/>
</dbReference>
<dbReference type="InterPro" id="IPR008984">
    <property type="entry name" value="SMAD_FHA_dom_sf"/>
</dbReference>
<dbReference type="SMART" id="SM00240">
    <property type="entry name" value="FHA"/>
    <property type="match status" value="1"/>
</dbReference>
<evidence type="ECO:0000256" key="1">
    <source>
        <dbReference type="SAM" id="MobiDB-lite"/>
    </source>
</evidence>
<proteinExistence type="predicted"/>
<dbReference type="Proteomes" id="UP000095282">
    <property type="component" value="Unplaced"/>
</dbReference>
<evidence type="ECO:0000259" key="2">
    <source>
        <dbReference type="PROSITE" id="PS50006"/>
    </source>
</evidence>
<dbReference type="STRING" id="1561998.A0A1I7U9W1"/>
<reference evidence="4" key="1">
    <citation type="submission" date="2016-11" db="UniProtKB">
        <authorList>
            <consortium name="WormBaseParasite"/>
        </authorList>
    </citation>
    <scope>IDENTIFICATION</scope>
</reference>